<evidence type="ECO:0000256" key="1">
    <source>
        <dbReference type="SAM" id="SignalP"/>
    </source>
</evidence>
<dbReference type="Proteomes" id="UP000245609">
    <property type="component" value="Unassembled WGS sequence"/>
</dbReference>
<dbReference type="EMBL" id="MBFS01001765">
    <property type="protein sequence ID" value="PVV00649.1"/>
    <property type="molecule type" value="Genomic_DNA"/>
</dbReference>
<evidence type="ECO:0000313" key="2">
    <source>
        <dbReference type="EMBL" id="PVV00649.1"/>
    </source>
</evidence>
<accession>A0A2T9Z7S4</accession>
<comment type="caution">
    <text evidence="2">The sequence shown here is derived from an EMBL/GenBank/DDBJ whole genome shotgun (WGS) entry which is preliminary data.</text>
</comment>
<sequence length="384" mass="40888">MHFRLANSISRFILCSLFLLASSRSHEVDWFTTRGKRALEASVLETINSTPTLIILSAGDDQNTEIELLSTLTVPSDNPELINSINMLASSINQGAQSQRNSSTATVPSSSISLESSTLVNTADQGASFSNTKTIINAIFVQTIDETKTVPTTLTQTLAGSPITITSNVIEVVTTVNTQMFTFDPDSGINSNLAMSNSNGLVTTTTNTIIASPLNAECSVSTKTEILTTTVTVNQIITTSIFAANIPQIVPQMTLPSTPLEQSNVSSSFTQNAIQLADDSNSEITTIETQSIEINDIMPASEPIIQNEFSTQQNPTLSSPTPATNTGNNITEEPVVTLTILSTVEDTKSIDFTSLISLFISKSPTSMTISPTSTVTSVTTRSVS</sequence>
<dbReference type="AlphaFoldDB" id="A0A2T9Z7S4"/>
<feature type="signal peptide" evidence="1">
    <location>
        <begin position="1"/>
        <end position="25"/>
    </location>
</feature>
<name>A0A2T9Z7S4_9FUNG</name>
<proteinExistence type="predicted"/>
<protein>
    <submittedName>
        <fullName evidence="2">Uncharacterized protein</fullName>
    </submittedName>
</protein>
<gene>
    <name evidence="2" type="ORF">BB560_004954</name>
</gene>
<organism evidence="2 3">
    <name type="scientific">Smittium megazygosporum</name>
    <dbReference type="NCBI Taxonomy" id="133381"/>
    <lineage>
        <taxon>Eukaryota</taxon>
        <taxon>Fungi</taxon>
        <taxon>Fungi incertae sedis</taxon>
        <taxon>Zoopagomycota</taxon>
        <taxon>Kickxellomycotina</taxon>
        <taxon>Harpellomycetes</taxon>
        <taxon>Harpellales</taxon>
        <taxon>Legeriomycetaceae</taxon>
        <taxon>Smittium</taxon>
    </lineage>
</organism>
<reference evidence="2 3" key="1">
    <citation type="journal article" date="2018" name="MBio">
        <title>Comparative Genomics Reveals the Core Gene Toolbox for the Fungus-Insect Symbiosis.</title>
        <authorList>
            <person name="Wang Y."/>
            <person name="Stata M."/>
            <person name="Wang W."/>
            <person name="Stajich J.E."/>
            <person name="White M.M."/>
            <person name="Moncalvo J.M."/>
        </authorList>
    </citation>
    <scope>NUCLEOTIDE SEQUENCE [LARGE SCALE GENOMIC DNA]</scope>
    <source>
        <strain evidence="2 3">SC-DP-2</strain>
    </source>
</reference>
<keyword evidence="3" id="KW-1185">Reference proteome</keyword>
<keyword evidence="1" id="KW-0732">Signal</keyword>
<feature type="chain" id="PRO_5015483502" evidence="1">
    <location>
        <begin position="26"/>
        <end position="384"/>
    </location>
</feature>
<evidence type="ECO:0000313" key="3">
    <source>
        <dbReference type="Proteomes" id="UP000245609"/>
    </source>
</evidence>